<evidence type="ECO:0000256" key="2">
    <source>
        <dbReference type="ARBA" id="ARBA00022525"/>
    </source>
</evidence>
<dbReference type="InterPro" id="IPR011049">
    <property type="entry name" value="Serralysin-like_metalloprot_C"/>
</dbReference>
<dbReference type="RefSeq" id="WP_377174303.1">
    <property type="nucleotide sequence ID" value="NZ_JBHTNF010000001.1"/>
</dbReference>
<proteinExistence type="predicted"/>
<dbReference type="InterPro" id="IPR018511">
    <property type="entry name" value="Hemolysin-typ_Ca-bd_CS"/>
</dbReference>
<dbReference type="PANTHER" id="PTHR38340">
    <property type="entry name" value="S-LAYER PROTEIN"/>
    <property type="match status" value="1"/>
</dbReference>
<evidence type="ECO:0000313" key="4">
    <source>
        <dbReference type="EMBL" id="MFD1327131.1"/>
    </source>
</evidence>
<dbReference type="PRINTS" id="PR00313">
    <property type="entry name" value="CABNDNGRPT"/>
</dbReference>
<feature type="non-terminal residue" evidence="4">
    <location>
        <position position="1"/>
    </location>
</feature>
<dbReference type="InterPro" id="IPR050557">
    <property type="entry name" value="RTX_toxin/Mannuronan_C5-epim"/>
</dbReference>
<gene>
    <name evidence="4" type="ORF">ACFQ33_04410</name>
</gene>
<dbReference type="Gene3D" id="2.150.10.10">
    <property type="entry name" value="Serralysin-like metalloprotease, C-terminal"/>
    <property type="match status" value="3"/>
</dbReference>
<comment type="caution">
    <text evidence="4">The sequence shown here is derived from an EMBL/GenBank/DDBJ whole genome shotgun (WGS) entry which is preliminary data.</text>
</comment>
<dbReference type="InterPro" id="IPR001343">
    <property type="entry name" value="Hemolysn_Ca-bd"/>
</dbReference>
<accession>A0ABW3YTY3</accession>
<evidence type="ECO:0000313" key="5">
    <source>
        <dbReference type="Proteomes" id="UP001597173"/>
    </source>
</evidence>
<dbReference type="Pfam" id="PF17892">
    <property type="entry name" value="Cadherin_5"/>
    <property type="match status" value="1"/>
</dbReference>
<comment type="subcellular location">
    <subcellularLocation>
        <location evidence="1">Secreted</location>
    </subcellularLocation>
</comment>
<dbReference type="Proteomes" id="UP001597173">
    <property type="component" value="Unassembled WGS sequence"/>
</dbReference>
<sequence length="859" mass="85767">VVTLTYTVSDGNGGAHEVTQTIEFAAVNDDPSGTPDAELEGGVEDTDYAVSTADLLSGLSDVDGDELSITAIAANNGATVTLNEDGDGYTVTPVANFNGVVTLTYTVSDGNGGAHEVTQTIEFAADNDDPVGGVTISGEAKEDGVLTADISALADEDGLDNAEFTYQWMRDGNPIADATDASYTLGQADVGAKITVVVSYTDGLGTQESVTSAPTPAIANVNDLPSGGVTISGDAAEDGVLTADISALTDEDGLDPAGVTYQWQRDGEDIDGATDETYRLTQADVGAVISVIVKYTDGQGTEEEVISDATDPVTDVLHVPVAVNDADAVVEYAEVSGNVTANDTDADGDVLKVTSVSGASGTVAAGIAIAGRYGTLTLDADGNYTYVADNAETLAAGQSGVDVFTYLVDDNAGGTTTATLTITVNGTNDGTDGDDLLRGTNANETFSGGKGDDIIDARGGNDVLDGGEGDDILKGGTGNDILRGGAGLDVLVGGDGDDTYELEAGDDVVVDTTGVDTITSTISRSLAAYAGIENLTLLGSDAINATGNSGANVLTGNDAANVLNGGGGADRLVGLGGNDTYITDGGDTIVEAANGGIDTVQSSVSLTLGANLENLVLTGSALNGTGNGLANVITGNGGANTLNGGGGADRLVGGAGNDTYITDGGDTIVEAANGGIDTVQSSVSLTLGANLENLVLTGSGTLKGTGNALANIITGNSGANVLDGGAGDDRLNGGLGNDTLNGGLGKDTLTGGAGKDVFLFNSKPASSNIDTITDFSVTDDTIHLENGVFTALTKVGKLSAAAFTKNTSGLATDKDDRIIYETDTGKLFYDADGNGKGAAVHFATLTKNLGLTADDFFII</sequence>
<dbReference type="InterPro" id="IPR010221">
    <property type="entry name" value="VCBS_dom"/>
</dbReference>
<keyword evidence="2" id="KW-0964">Secreted</keyword>
<dbReference type="SUPFAM" id="SSF51120">
    <property type="entry name" value="beta-Roll"/>
    <property type="match status" value="4"/>
</dbReference>
<name>A0ABW3YTY3_MYCRA</name>
<dbReference type="Pfam" id="PF00353">
    <property type="entry name" value="HemolysinCabind"/>
    <property type="match status" value="5"/>
</dbReference>
<dbReference type="EMBL" id="JBHTNF010000001">
    <property type="protein sequence ID" value="MFD1327131.1"/>
    <property type="molecule type" value="Genomic_DNA"/>
</dbReference>
<dbReference type="Pfam" id="PF17963">
    <property type="entry name" value="Big_9"/>
    <property type="match status" value="1"/>
</dbReference>
<dbReference type="InterPro" id="IPR041690">
    <property type="entry name" value="Cadherin_5"/>
</dbReference>
<dbReference type="PANTHER" id="PTHR38340:SF1">
    <property type="entry name" value="S-LAYER PROTEIN"/>
    <property type="match status" value="1"/>
</dbReference>
<dbReference type="Gene3D" id="2.60.40.2700">
    <property type="match status" value="2"/>
</dbReference>
<evidence type="ECO:0000259" key="3">
    <source>
        <dbReference type="Pfam" id="PF17892"/>
    </source>
</evidence>
<dbReference type="NCBIfam" id="NF012211">
    <property type="entry name" value="tand_rpt_95"/>
    <property type="match status" value="2"/>
</dbReference>
<keyword evidence="5" id="KW-1185">Reference proteome</keyword>
<reference evidence="5" key="1">
    <citation type="journal article" date="2019" name="Int. J. Syst. Evol. Microbiol.">
        <title>The Global Catalogue of Microorganisms (GCM) 10K type strain sequencing project: providing services to taxonomists for standard genome sequencing and annotation.</title>
        <authorList>
            <consortium name="The Broad Institute Genomics Platform"/>
            <consortium name="The Broad Institute Genome Sequencing Center for Infectious Disease"/>
            <person name="Wu L."/>
            <person name="Ma J."/>
        </authorList>
    </citation>
    <scope>NUCLEOTIDE SEQUENCE [LARGE SCALE GENOMIC DNA]</scope>
    <source>
        <strain evidence="5">CCUG 55609</strain>
    </source>
</reference>
<dbReference type="PROSITE" id="PS00330">
    <property type="entry name" value="HEMOLYSIN_CALCIUM"/>
    <property type="match status" value="5"/>
</dbReference>
<protein>
    <submittedName>
        <fullName evidence="4">Cadherin-like domain-containing protein</fullName>
    </submittedName>
</protein>
<dbReference type="NCBIfam" id="TIGR01965">
    <property type="entry name" value="VCBS_repeat"/>
    <property type="match status" value="1"/>
</dbReference>
<feature type="domain" description="Cadherin-like" evidence="3">
    <location>
        <begin position="27"/>
        <end position="122"/>
    </location>
</feature>
<organism evidence="4 5">
    <name type="scientific">Mycoplana ramosa</name>
    <name type="common">Mycoplana bullata</name>
    <dbReference type="NCBI Taxonomy" id="40837"/>
    <lineage>
        <taxon>Bacteria</taxon>
        <taxon>Pseudomonadati</taxon>
        <taxon>Pseudomonadota</taxon>
        <taxon>Alphaproteobacteria</taxon>
        <taxon>Hyphomicrobiales</taxon>
        <taxon>Rhizobiaceae</taxon>
        <taxon>Mycoplana</taxon>
    </lineage>
</organism>
<evidence type="ECO:0000256" key="1">
    <source>
        <dbReference type="ARBA" id="ARBA00004613"/>
    </source>
</evidence>
<dbReference type="Gene3D" id="2.60.40.2810">
    <property type="match status" value="1"/>
</dbReference>